<name>A0A3N6PQA5_9CYAN</name>
<dbReference type="Proteomes" id="UP000269154">
    <property type="component" value="Unassembled WGS sequence"/>
</dbReference>
<evidence type="ECO:0000313" key="2">
    <source>
        <dbReference type="Proteomes" id="UP000269154"/>
    </source>
</evidence>
<organism evidence="1 2">
    <name type="scientific">Okeania hirsuta</name>
    <dbReference type="NCBI Taxonomy" id="1458930"/>
    <lineage>
        <taxon>Bacteria</taxon>
        <taxon>Bacillati</taxon>
        <taxon>Cyanobacteriota</taxon>
        <taxon>Cyanophyceae</taxon>
        <taxon>Oscillatoriophycideae</taxon>
        <taxon>Oscillatoriales</taxon>
        <taxon>Microcoleaceae</taxon>
        <taxon>Okeania</taxon>
    </lineage>
</organism>
<dbReference type="EMBL" id="RCBY01000716">
    <property type="protein sequence ID" value="RQH10591.1"/>
    <property type="molecule type" value="Genomic_DNA"/>
</dbReference>
<dbReference type="AlphaFoldDB" id="A0A3N6PQA5"/>
<gene>
    <name evidence="1" type="ORF">D5R40_35210</name>
</gene>
<accession>A0A3N6PQA5</accession>
<reference evidence="1 2" key="1">
    <citation type="journal article" date="2018" name="ACS Chem. Biol.">
        <title>Ketoreductase domain dysfunction expands chemodiversity: malyngamide biosynthesis in the cyanobacterium Okeania hirsuta.</title>
        <authorList>
            <person name="Moss N.A."/>
            <person name="Leao T."/>
            <person name="Rankin M."/>
            <person name="McCullough T.M."/>
            <person name="Qu P."/>
            <person name="Korobeynikov A."/>
            <person name="Smith J.L."/>
            <person name="Gerwick L."/>
            <person name="Gerwick W.H."/>
        </authorList>
    </citation>
    <scope>NUCLEOTIDE SEQUENCE [LARGE SCALE GENOMIC DNA]</scope>
    <source>
        <strain evidence="1 2">PAB10Feb10-1</strain>
    </source>
</reference>
<proteinExistence type="predicted"/>
<comment type="caution">
    <text evidence="1">The sequence shown here is derived from an EMBL/GenBank/DDBJ whole genome shotgun (WGS) entry which is preliminary data.</text>
</comment>
<keyword evidence="2" id="KW-1185">Reference proteome</keyword>
<evidence type="ECO:0000313" key="1">
    <source>
        <dbReference type="EMBL" id="RQH10591.1"/>
    </source>
</evidence>
<protein>
    <submittedName>
        <fullName evidence="1">Uncharacterized protein</fullName>
    </submittedName>
</protein>
<sequence>MCIGELLPILLFYLIFCQSSTRFFTPPGFYWSAAQDEVCQGVNRSCAGVGGVFQSLGIWFGKEFRYRSPTQQWFQTPNIQAYFD</sequence>